<evidence type="ECO:0000256" key="5">
    <source>
        <dbReference type="ARBA" id="ARBA00023242"/>
    </source>
</evidence>
<dbReference type="AlphaFoldDB" id="A0A915ZKJ9"/>
<proteinExistence type="predicted"/>
<evidence type="ECO:0000313" key="8">
    <source>
        <dbReference type="Proteomes" id="UP000684084"/>
    </source>
</evidence>
<evidence type="ECO:0000256" key="6">
    <source>
        <dbReference type="SAM" id="MobiDB-lite"/>
    </source>
</evidence>
<dbReference type="InterPro" id="IPR052035">
    <property type="entry name" value="ZnF_BED_domain_contain"/>
</dbReference>
<dbReference type="GO" id="GO:0008270">
    <property type="term" value="F:zinc ion binding"/>
    <property type="evidence" value="ECO:0007669"/>
    <property type="project" value="UniProtKB-KW"/>
</dbReference>
<dbReference type="OrthoDB" id="2404704at2759"/>
<accession>A0A915ZKJ9</accession>
<dbReference type="GO" id="GO:0005634">
    <property type="term" value="C:nucleus"/>
    <property type="evidence" value="ECO:0007669"/>
    <property type="project" value="UniProtKB-SubCell"/>
</dbReference>
<organism evidence="7 8">
    <name type="scientific">Rhizophagus irregularis</name>
    <dbReference type="NCBI Taxonomy" id="588596"/>
    <lineage>
        <taxon>Eukaryota</taxon>
        <taxon>Fungi</taxon>
        <taxon>Fungi incertae sedis</taxon>
        <taxon>Mucoromycota</taxon>
        <taxon>Glomeromycotina</taxon>
        <taxon>Glomeromycetes</taxon>
        <taxon>Glomerales</taxon>
        <taxon>Glomeraceae</taxon>
        <taxon>Rhizophagus</taxon>
    </lineage>
</organism>
<dbReference type="PANTHER" id="PTHR46481:SF10">
    <property type="entry name" value="ZINC FINGER BED DOMAIN-CONTAINING PROTEIN 39"/>
    <property type="match status" value="1"/>
</dbReference>
<keyword evidence="4" id="KW-0862">Zinc</keyword>
<evidence type="ECO:0000256" key="4">
    <source>
        <dbReference type="ARBA" id="ARBA00022833"/>
    </source>
</evidence>
<evidence type="ECO:0000256" key="2">
    <source>
        <dbReference type="ARBA" id="ARBA00022723"/>
    </source>
</evidence>
<sequence length="279" mass="32186">MSRIFIIDEEIWDNLLDTVSEFSDIDSTFNDISTGSNRAPLTTPSAPSSTDSLDIKDQLHAAKKVKLYKPKRNMANHLRGKHSIYEGINKQPDKSIQLTVPQVMEKAKVKPHKEPRNQEIRQAIAEWITIDNLPINVIQGKGYRKMMTTLDPAFLIPSNKRIKKEINTGYTNAIEELKILLGNTCESASLTTDLWTAKSKHGYIGVTLHWLSEDFQVYDCLLCMERMQYPHTGTNISPVQNRSVVFFDRFVLYKIYPIKFLYFRSQIEQQVQNLVRTLY</sequence>
<reference evidence="7" key="1">
    <citation type="submission" date="2020-05" db="EMBL/GenBank/DDBJ databases">
        <authorList>
            <person name="Rincon C."/>
            <person name="Sanders R I."/>
            <person name="Robbins C."/>
            <person name="Chaturvedi A."/>
        </authorList>
    </citation>
    <scope>NUCLEOTIDE SEQUENCE</scope>
    <source>
        <strain evidence="7">CHB12</strain>
    </source>
</reference>
<comment type="caution">
    <text evidence="7">The sequence shown here is derived from an EMBL/GenBank/DDBJ whole genome shotgun (WGS) entry which is preliminary data.</text>
</comment>
<keyword evidence="5" id="KW-0539">Nucleus</keyword>
<keyword evidence="2" id="KW-0479">Metal-binding</keyword>
<name>A0A915ZKJ9_9GLOM</name>
<protein>
    <recommendedName>
        <fullName evidence="9">Zinc finger bed domain-containing protein 1-like</fullName>
    </recommendedName>
</protein>
<feature type="region of interest" description="Disordered" evidence="6">
    <location>
        <begin position="33"/>
        <end position="52"/>
    </location>
</feature>
<keyword evidence="3" id="KW-0863">Zinc-finger</keyword>
<dbReference type="Proteomes" id="UP000684084">
    <property type="component" value="Unassembled WGS sequence"/>
</dbReference>
<gene>
    <name evidence="7" type="ORF">CHRIB12_LOCUS17375</name>
</gene>
<evidence type="ECO:0000256" key="1">
    <source>
        <dbReference type="ARBA" id="ARBA00004123"/>
    </source>
</evidence>
<dbReference type="EMBL" id="CAGKOT010000043">
    <property type="protein sequence ID" value="CAB5381046.1"/>
    <property type="molecule type" value="Genomic_DNA"/>
</dbReference>
<evidence type="ECO:0008006" key="9">
    <source>
        <dbReference type="Google" id="ProtNLM"/>
    </source>
</evidence>
<evidence type="ECO:0000313" key="7">
    <source>
        <dbReference type="EMBL" id="CAB5381046.1"/>
    </source>
</evidence>
<comment type="subcellular location">
    <subcellularLocation>
        <location evidence="1">Nucleus</location>
    </subcellularLocation>
</comment>
<dbReference type="VEuPathDB" id="FungiDB:RhiirFUN_002916"/>
<evidence type="ECO:0000256" key="3">
    <source>
        <dbReference type="ARBA" id="ARBA00022771"/>
    </source>
</evidence>
<dbReference type="PANTHER" id="PTHR46481">
    <property type="entry name" value="ZINC FINGER BED DOMAIN-CONTAINING PROTEIN 4"/>
    <property type="match status" value="1"/>
</dbReference>